<protein>
    <submittedName>
        <fullName evidence="2">Acetyltransferase</fullName>
    </submittedName>
</protein>
<feature type="region of interest" description="Disordered" evidence="1">
    <location>
        <begin position="1"/>
        <end position="63"/>
    </location>
</feature>
<accession>A0A7Y2RC15</accession>
<dbReference type="AlphaFoldDB" id="A0A7Y2RC15"/>
<name>A0A7Y2RC15_9HYPH</name>
<feature type="compositionally biased region" description="Basic and acidic residues" evidence="1">
    <location>
        <begin position="18"/>
        <end position="28"/>
    </location>
</feature>
<evidence type="ECO:0000256" key="1">
    <source>
        <dbReference type="SAM" id="MobiDB-lite"/>
    </source>
</evidence>
<evidence type="ECO:0000313" key="2">
    <source>
        <dbReference type="EMBL" id="NNH68066.1"/>
    </source>
</evidence>
<organism evidence="2 3">
    <name type="scientific">Rhizobium laguerreae</name>
    <dbReference type="NCBI Taxonomy" id="1076926"/>
    <lineage>
        <taxon>Bacteria</taxon>
        <taxon>Pseudomonadati</taxon>
        <taxon>Pseudomonadota</taxon>
        <taxon>Alphaproteobacteria</taxon>
        <taxon>Hyphomicrobiales</taxon>
        <taxon>Rhizobiaceae</taxon>
        <taxon>Rhizobium/Agrobacterium group</taxon>
        <taxon>Rhizobium</taxon>
    </lineage>
</organism>
<evidence type="ECO:0000313" key="3">
    <source>
        <dbReference type="Proteomes" id="UP000530654"/>
    </source>
</evidence>
<dbReference type="GO" id="GO:0016740">
    <property type="term" value="F:transferase activity"/>
    <property type="evidence" value="ECO:0007669"/>
    <property type="project" value="UniProtKB-KW"/>
</dbReference>
<sequence length="63" mass="6786">MFMKKDIPASGEAGYRSIIEKSGRRESATEPGNIVETRKGTKTNRAGLGKGNAFPRAEVHSPP</sequence>
<proteinExistence type="predicted"/>
<comment type="caution">
    <text evidence="2">The sequence shown here is derived from an EMBL/GenBank/DDBJ whole genome shotgun (WGS) entry which is preliminary data.</text>
</comment>
<dbReference type="EMBL" id="JABEQY010000057">
    <property type="protein sequence ID" value="NNH68066.1"/>
    <property type="molecule type" value="Genomic_DNA"/>
</dbReference>
<dbReference type="Proteomes" id="UP000530654">
    <property type="component" value="Unassembled WGS sequence"/>
</dbReference>
<reference evidence="2 3" key="1">
    <citation type="submission" date="2020-04" db="EMBL/GenBank/DDBJ databases">
        <title>Rhizobium bacterial biofertilizers improve the content of phenolic compounds of Lactuca sativa L. under non-saline and saline-stress conditions.</title>
        <authorList>
            <person name="Ayuso-Calles M."/>
            <person name="Garcia-Estevez I."/>
            <person name="Jimenez-Gomez A."/>
            <person name="Flores-Felix J.D."/>
            <person name="Escribano-Bailon M."/>
            <person name="Rivas R."/>
        </authorList>
    </citation>
    <scope>NUCLEOTIDE SEQUENCE [LARGE SCALE GENOMIC DNA]</scope>
    <source>
        <strain evidence="2 3">GPTR02</strain>
    </source>
</reference>
<gene>
    <name evidence="2" type="ORF">HLI17_33335</name>
</gene>
<keyword evidence="2" id="KW-0808">Transferase</keyword>